<gene>
    <name evidence="2" type="ORF">BCCH1_01580</name>
</gene>
<dbReference type="AlphaFoldDB" id="A0A286P4Q6"/>
<feature type="region of interest" description="Disordered" evidence="1">
    <location>
        <begin position="36"/>
        <end position="79"/>
    </location>
</feature>
<reference evidence="2" key="1">
    <citation type="journal article" date="2016" name="Biosci. Biotechnol. Biochem.">
        <title>Bioconversion of AHX to AOH by resting cells of Burkholderia contaminans CH-1.</title>
        <authorList>
            <person name="Choi J.H."/>
            <person name="Kikuchi A."/>
            <person name="Pumkaeo P."/>
            <person name="Hirai H."/>
            <person name="Tokuyama S."/>
            <person name="Kawagishi H."/>
        </authorList>
    </citation>
    <scope>NUCLEOTIDE SEQUENCE</scope>
    <source>
        <strain evidence="2">CH-1</strain>
    </source>
</reference>
<proteinExistence type="predicted"/>
<organism evidence="2">
    <name type="scientific">Burkholderia contaminans</name>
    <dbReference type="NCBI Taxonomy" id="488447"/>
    <lineage>
        <taxon>Bacteria</taxon>
        <taxon>Pseudomonadati</taxon>
        <taxon>Pseudomonadota</taxon>
        <taxon>Betaproteobacteria</taxon>
        <taxon>Burkholderiales</taxon>
        <taxon>Burkholderiaceae</taxon>
        <taxon>Burkholderia</taxon>
        <taxon>Burkholderia cepacia complex</taxon>
    </lineage>
</organism>
<dbReference type="EMBL" id="AP018357">
    <property type="protein sequence ID" value="BBA37748.1"/>
    <property type="molecule type" value="Genomic_DNA"/>
</dbReference>
<sequence>MARVGAASGMPSTREGRAGAAIVAPHGSMAHIERAAAGLRIGDDGPAPATWSGPYRPATRATAPSLARQPLYHRPRNGK</sequence>
<evidence type="ECO:0000256" key="1">
    <source>
        <dbReference type="SAM" id="MobiDB-lite"/>
    </source>
</evidence>
<reference evidence="2" key="2">
    <citation type="journal article" date="2017" name="Genome Announc.">
        <title>High-Quality Draft Genome Sequence of Burkholderia contaminans CH-1, a Gram-Negative Bacterium That Metabolizes 2-Azahypoxanthine, a Plant Growth-Regulating Compound.</title>
        <authorList>
            <person name="Choi J.-H."/>
            <person name="Sugiura H."/>
            <person name="Moriuchi R."/>
            <person name="Kawagishi H."/>
            <person name="Dohra H."/>
        </authorList>
    </citation>
    <scope>NUCLEOTIDE SEQUENCE</scope>
    <source>
        <strain evidence="2">CH-1</strain>
    </source>
</reference>
<protein>
    <submittedName>
        <fullName evidence="2">Uncharacterized protein</fullName>
    </submittedName>
</protein>
<accession>A0A286P4Q6</accession>
<name>A0A286P4Q6_9BURK</name>
<evidence type="ECO:0000313" key="2">
    <source>
        <dbReference type="EMBL" id="BBA37748.1"/>
    </source>
</evidence>